<sequence>MGEFATVSNSELEDESYDAVIVGAGHNGLVCAAYLAQAGHRVAVVERRHTVGGACVTDELFPGYRFSTASLATALFRREIVDDLSLAKHGLELIPRDLAVTALFPDGRTLALGSDDDFNAAQIARFSRRDAQAYVEYGQTMQRLGKFVEPYLTGASRTPLFDDVPALKAALAAAAELPDQDLRRLTLALFGSARDLLDDFFESDELKVTLSTDGTVGYDGGPSDPGTAYLLLYHQLGSTDSGRPSWGQVKGGMGSITQALAAACREYRGEVITGQPVTRIQVDGEGARAVELGDGRVLRGRAIVSAADPRTTFLRLLDADAVPAGYRHVIAGRDYEGVAAKIHLALDHLPRVRGLDDPDYRGTMLIAPTMDHLDRIRAEAKRGRPPLEPHVECTFPSVLDPGLAPPGKHVMSMFVQYVPYTLSGTTWDDIRESFADRTLEFVEQYLPGLGAAVLDRKVFSPLDLERELGLPGGNLYHGAMSPLDVFAGRPVAGFADHHTPVPGLFLCGSGTRPGGGVFGVPGKNASEVVRRRLES</sequence>
<comment type="subunit">
    <text evidence="2">Interacts with COX5B; this interaction may contribute to localize PYROXD2 to the inner face of the inner mitochondrial membrane.</text>
</comment>
<reference evidence="5 6" key="1">
    <citation type="submission" date="2020-10" db="EMBL/GenBank/DDBJ databases">
        <title>Sequencing the genomes of 1000 actinobacteria strains.</title>
        <authorList>
            <person name="Klenk H.-P."/>
        </authorList>
    </citation>
    <scope>NUCLEOTIDE SEQUENCE [LARGE SCALE GENOMIC DNA]</scope>
    <source>
        <strain evidence="5 6">DSM 44653</strain>
    </source>
</reference>
<evidence type="ECO:0000313" key="6">
    <source>
        <dbReference type="Proteomes" id="UP000631670"/>
    </source>
</evidence>
<dbReference type="Proteomes" id="UP000631670">
    <property type="component" value="Unassembled WGS sequence"/>
</dbReference>
<organism evidence="5 6">
    <name type="scientific">Amycolatopsis lexingtonensis</name>
    <dbReference type="NCBI Taxonomy" id="218822"/>
    <lineage>
        <taxon>Bacteria</taxon>
        <taxon>Bacillati</taxon>
        <taxon>Actinomycetota</taxon>
        <taxon>Actinomycetes</taxon>
        <taxon>Pseudonocardiales</taxon>
        <taxon>Pseudonocardiaceae</taxon>
        <taxon>Amycolatopsis</taxon>
    </lineage>
</organism>
<dbReference type="InterPro" id="IPR002937">
    <property type="entry name" value="Amino_oxidase"/>
</dbReference>
<protein>
    <recommendedName>
        <fullName evidence="3">Pyridine nucleotide-disulfide oxidoreductase domain-containing protein 2</fullName>
    </recommendedName>
</protein>
<dbReference type="RefSeq" id="WP_086858382.1">
    <property type="nucleotide sequence ID" value="NZ_JADBEG010000001.1"/>
</dbReference>
<dbReference type="InterPro" id="IPR036188">
    <property type="entry name" value="FAD/NAD-bd_sf"/>
</dbReference>
<comment type="caution">
    <text evidence="5">The sequence shown here is derived from an EMBL/GenBank/DDBJ whole genome shotgun (WGS) entry which is preliminary data.</text>
</comment>
<dbReference type="PANTHER" id="PTHR10668:SF103">
    <property type="entry name" value="PYRIDINE NUCLEOTIDE-DISULFIDE OXIDOREDUCTASE DOMAIN-CONTAINING PROTEIN 2"/>
    <property type="match status" value="1"/>
</dbReference>
<evidence type="ECO:0000259" key="4">
    <source>
        <dbReference type="Pfam" id="PF01593"/>
    </source>
</evidence>
<dbReference type="SUPFAM" id="SSF51905">
    <property type="entry name" value="FAD/NAD(P)-binding domain"/>
    <property type="match status" value="1"/>
</dbReference>
<dbReference type="EMBL" id="JADBEG010000001">
    <property type="protein sequence ID" value="MBE1501844.1"/>
    <property type="molecule type" value="Genomic_DNA"/>
</dbReference>
<dbReference type="Gene3D" id="3.50.50.60">
    <property type="entry name" value="FAD/NAD(P)-binding domain"/>
    <property type="match status" value="2"/>
</dbReference>
<dbReference type="PANTHER" id="PTHR10668">
    <property type="entry name" value="PHYTOENE DEHYDROGENASE"/>
    <property type="match status" value="1"/>
</dbReference>
<name>A0ABR9IF90_9PSEU</name>
<evidence type="ECO:0000256" key="3">
    <source>
        <dbReference type="ARBA" id="ARBA00040298"/>
    </source>
</evidence>
<gene>
    <name evidence="5" type="ORF">H4696_008944</name>
</gene>
<keyword evidence="6" id="KW-1185">Reference proteome</keyword>
<feature type="domain" description="Amine oxidase" evidence="4">
    <location>
        <begin position="28"/>
        <end position="515"/>
    </location>
</feature>
<comment type="function">
    <text evidence="1">Probable oxidoreductase that may play a role as regulator of mitochondrial function.</text>
</comment>
<evidence type="ECO:0000313" key="5">
    <source>
        <dbReference type="EMBL" id="MBE1501844.1"/>
    </source>
</evidence>
<evidence type="ECO:0000256" key="1">
    <source>
        <dbReference type="ARBA" id="ARBA00037217"/>
    </source>
</evidence>
<accession>A0ABR9IF90</accession>
<evidence type="ECO:0000256" key="2">
    <source>
        <dbReference type="ARBA" id="ARBA00038825"/>
    </source>
</evidence>
<dbReference type="Pfam" id="PF01593">
    <property type="entry name" value="Amino_oxidase"/>
    <property type="match status" value="1"/>
</dbReference>
<proteinExistence type="predicted"/>